<evidence type="ECO:0000259" key="6">
    <source>
        <dbReference type="Pfam" id="PF00644"/>
    </source>
</evidence>
<dbReference type="CDD" id="cd23802">
    <property type="entry name" value="UBCc_UBE2Q"/>
    <property type="match status" value="1"/>
</dbReference>
<accession>A0A9W9PNM7</accession>
<keyword evidence="4" id="KW-0520">NAD</keyword>
<dbReference type="GO" id="GO:0016779">
    <property type="term" value="F:nucleotidyltransferase activity"/>
    <property type="evidence" value="ECO:0007669"/>
    <property type="project" value="UniProtKB-KW"/>
</dbReference>
<feature type="region of interest" description="Disordered" evidence="5">
    <location>
        <begin position="112"/>
        <end position="137"/>
    </location>
</feature>
<dbReference type="SUPFAM" id="SSF56399">
    <property type="entry name" value="ADP-ribosylation"/>
    <property type="match status" value="1"/>
</dbReference>
<dbReference type="FunFam" id="3.10.110.10:FF:000107">
    <property type="entry name" value="Ubiquitin conjugating enzyme, putative"/>
    <property type="match status" value="1"/>
</dbReference>
<evidence type="ECO:0000313" key="8">
    <source>
        <dbReference type="Proteomes" id="UP001147746"/>
    </source>
</evidence>
<dbReference type="GO" id="GO:0003950">
    <property type="term" value="F:NAD+ poly-ADP-ribosyltransferase activity"/>
    <property type="evidence" value="ECO:0007669"/>
    <property type="project" value="InterPro"/>
</dbReference>
<keyword evidence="2" id="KW-0808">Transferase</keyword>
<dbReference type="InterPro" id="IPR012317">
    <property type="entry name" value="Poly(ADP-ribose)pol_cat_dom"/>
</dbReference>
<keyword evidence="1" id="KW-0328">Glycosyltransferase</keyword>
<dbReference type="Gene3D" id="3.90.228.10">
    <property type="match status" value="1"/>
</dbReference>
<keyword evidence="8" id="KW-1185">Reference proteome</keyword>
<feature type="compositionally biased region" description="Basic residues" evidence="5">
    <location>
        <begin position="886"/>
        <end position="902"/>
    </location>
</feature>
<comment type="caution">
    <text evidence="7">The sequence shown here is derived from an EMBL/GenBank/DDBJ whole genome shotgun (WGS) entry which is preliminary data.</text>
</comment>
<organism evidence="7 8">
    <name type="scientific">Penicillium atrosanguineum</name>
    <dbReference type="NCBI Taxonomy" id="1132637"/>
    <lineage>
        <taxon>Eukaryota</taxon>
        <taxon>Fungi</taxon>
        <taxon>Dikarya</taxon>
        <taxon>Ascomycota</taxon>
        <taxon>Pezizomycotina</taxon>
        <taxon>Eurotiomycetes</taxon>
        <taxon>Eurotiomycetidae</taxon>
        <taxon>Eurotiales</taxon>
        <taxon>Aspergillaceae</taxon>
        <taxon>Penicillium</taxon>
    </lineage>
</organism>
<dbReference type="InterPro" id="IPR016135">
    <property type="entry name" value="UBQ-conjugating_enzyme/RWD"/>
</dbReference>
<feature type="region of interest" description="Disordered" evidence="5">
    <location>
        <begin position="882"/>
        <end position="917"/>
    </location>
</feature>
<feature type="compositionally biased region" description="Acidic residues" evidence="5">
    <location>
        <begin position="127"/>
        <end position="137"/>
    </location>
</feature>
<evidence type="ECO:0000256" key="1">
    <source>
        <dbReference type="ARBA" id="ARBA00022676"/>
    </source>
</evidence>
<dbReference type="SUPFAM" id="SSF54495">
    <property type="entry name" value="UBC-like"/>
    <property type="match status" value="1"/>
</dbReference>
<feature type="compositionally biased region" description="Low complexity" evidence="5">
    <location>
        <begin position="903"/>
        <end position="912"/>
    </location>
</feature>
<feature type="domain" description="PARP catalytic" evidence="6">
    <location>
        <begin position="713"/>
        <end position="768"/>
    </location>
</feature>
<dbReference type="AlphaFoldDB" id="A0A9W9PNM7"/>
<evidence type="ECO:0000256" key="3">
    <source>
        <dbReference type="ARBA" id="ARBA00022695"/>
    </source>
</evidence>
<evidence type="ECO:0000256" key="2">
    <source>
        <dbReference type="ARBA" id="ARBA00022679"/>
    </source>
</evidence>
<name>A0A9W9PNM7_9EURO</name>
<evidence type="ECO:0000256" key="5">
    <source>
        <dbReference type="SAM" id="MobiDB-lite"/>
    </source>
</evidence>
<dbReference type="Pfam" id="PF00644">
    <property type="entry name" value="PARP"/>
    <property type="match status" value="1"/>
</dbReference>
<protein>
    <recommendedName>
        <fullName evidence="6">PARP catalytic domain-containing protein</fullName>
    </recommendedName>
</protein>
<dbReference type="Gene3D" id="3.10.110.10">
    <property type="entry name" value="Ubiquitin Conjugating Enzyme"/>
    <property type="match status" value="1"/>
</dbReference>
<dbReference type="OrthoDB" id="109543at2759"/>
<evidence type="ECO:0000313" key="7">
    <source>
        <dbReference type="EMBL" id="KAJ5299452.1"/>
    </source>
</evidence>
<feature type="compositionally biased region" description="Basic and acidic residues" evidence="5">
    <location>
        <begin position="113"/>
        <end position="126"/>
    </location>
</feature>
<reference evidence="7" key="2">
    <citation type="journal article" date="2023" name="IMA Fungus">
        <title>Comparative genomic study of the Penicillium genus elucidates a diverse pangenome and 15 lateral gene transfer events.</title>
        <authorList>
            <person name="Petersen C."/>
            <person name="Sorensen T."/>
            <person name="Nielsen M.R."/>
            <person name="Sondergaard T.E."/>
            <person name="Sorensen J.L."/>
            <person name="Fitzpatrick D.A."/>
            <person name="Frisvad J.C."/>
            <person name="Nielsen K.L."/>
        </authorList>
    </citation>
    <scope>NUCLEOTIDE SEQUENCE</scope>
    <source>
        <strain evidence="7">IBT 21472</strain>
    </source>
</reference>
<dbReference type="InterPro" id="IPR051838">
    <property type="entry name" value="ARTD_PARP"/>
</dbReference>
<reference evidence="7" key="1">
    <citation type="submission" date="2022-12" db="EMBL/GenBank/DDBJ databases">
        <authorList>
            <person name="Petersen C."/>
        </authorList>
    </citation>
    <scope>NUCLEOTIDE SEQUENCE</scope>
    <source>
        <strain evidence="7">IBT 21472</strain>
    </source>
</reference>
<proteinExistence type="predicted"/>
<dbReference type="PANTHER" id="PTHR21328">
    <property type="entry name" value="POLY ADP-RIBOSE POLYMERASE FAMILY, MEMBER PARP"/>
    <property type="match status" value="1"/>
</dbReference>
<dbReference type="EMBL" id="JAPZBO010000010">
    <property type="protein sequence ID" value="KAJ5299452.1"/>
    <property type="molecule type" value="Genomic_DNA"/>
</dbReference>
<dbReference type="Proteomes" id="UP001147746">
    <property type="component" value="Unassembled WGS sequence"/>
</dbReference>
<keyword evidence="3" id="KW-0548">Nucleotidyltransferase</keyword>
<evidence type="ECO:0000256" key="4">
    <source>
        <dbReference type="ARBA" id="ARBA00023027"/>
    </source>
</evidence>
<gene>
    <name evidence="7" type="ORF">N7476_011009</name>
</gene>
<sequence>MGKPDFLRDLGQVKAAGKFKYLSKVKAGDSDGSICFTFTCPDAPTSIEYQAITEPQDYPQSHQYFVYSTSDPSPAVIEAVENAVMNLSCISIQDLLTAIESTIHAALNGSKLQPHERYPDDDRNTIDDSDGSLDEFDDSGEFDYDEHAFYDSDVSPLPYQAPSLLRQKIREDLRAVKNTGFKVGYVGEVSESSFIVSVASRLNRLGIPEEVMDVWKVCPKDYLVLLIRYPRGYVNMEDLFERGDPNSSLIQMHLGLCDSYKPSTTAALMAFQGSTPTEKDGPHPQETERNRLRPFFIGCQLNRLMSERFMGIVRLRLRWGLFWTGAENLFQASQGKALDDKEASSEEYITPDEWETSPPPLLMTDHMADEGFVLSRMSFPLLAMQFTLRHFVRCTEFCLVCFCKKYDDFEAMKPYVCSNGLCLYQYITYGLGPSLEYEVKSQSSVVDMLVSLAFIRAKTGKLEDFPTGLGMRIPNTQTTYADELRSDPSTDNWLTNYHTGTMNTQRMFSSNKDIPRIIMELSRKGEPRLIEGQWIAFVGPEGESDLAHGPSWHCRVQNVGFNYVELSFPLRWSKQMTEPELKQATSNWRGSRKVHYAIYDTDFDDLTKERKQKSIVMLLGTLPGIDEMIKYLTSQGPDATLSSWHDRIQPAALDLLRWIVASNRSCIIQDNSNPEHLVSDMKDYVQFRLVQGAPDKEQRFITAINENSRPQYPTIFAWHGSPLYNWHSILREGLHFKDTAHGRAYGHGVYMSPHFQTSLSYVGAHQSYFMWPQSNLVLSSIISLNEIVNAPTEFLHTQPHYVVTQLDWIQPRYLFVGIKGINDAKTSSSPSLLWDNDVKKGESPTSVTFYAQDPQHTASGPSGAAIKIPISAISARRREKLALKGGARKRTTSKKEGKKKTSKSMSSLQSSTDASDELQSVATDIEDLEILFSDSDIETIDVPRKKTCWKKATKYFTPPKETVKGKEAIKHVPPPPTSSQAVEVQQKERLHELGWFVDPGLTSGNLYQWIVELHSFEKELPLAKDLKAAKLTSVVLELRFPPNYPMDPPFVRVIRPLFLEFQAGGGGHITLGGAMCMELLTSTGWSAVTCIESLLLQVRLAITSTDPRPARLSQRHGTQDYTVGEAVESYKRACIMHGWKVPQDLELMRW</sequence>